<dbReference type="EnsemblMetazoa" id="XM_038194239.1">
    <property type="protein sequence ID" value="XP_038050167.1"/>
    <property type="gene ID" value="LOC119723536"/>
</dbReference>
<dbReference type="OMA" id="MDVDCPI"/>
<reference evidence="3" key="1">
    <citation type="submission" date="2022-11" db="UniProtKB">
        <authorList>
            <consortium name="EnsemblMetazoa"/>
        </authorList>
    </citation>
    <scope>IDENTIFICATION</scope>
</reference>
<dbReference type="AlphaFoldDB" id="A0A913ZEE8"/>
<comment type="similarity">
    <text evidence="1">Belongs to the FAM122 family.</text>
</comment>
<feature type="region of interest" description="Disordered" evidence="2">
    <location>
        <begin position="108"/>
        <end position="130"/>
    </location>
</feature>
<feature type="region of interest" description="Disordered" evidence="2">
    <location>
        <begin position="1"/>
        <end position="69"/>
    </location>
</feature>
<name>A0A913ZEE8_PATMI</name>
<feature type="compositionally biased region" description="Basic and acidic residues" evidence="2">
    <location>
        <begin position="1"/>
        <end position="15"/>
    </location>
</feature>
<organism evidence="3 4">
    <name type="scientific">Patiria miniata</name>
    <name type="common">Bat star</name>
    <name type="synonym">Asterina miniata</name>
    <dbReference type="NCBI Taxonomy" id="46514"/>
    <lineage>
        <taxon>Eukaryota</taxon>
        <taxon>Metazoa</taxon>
        <taxon>Echinodermata</taxon>
        <taxon>Eleutherozoa</taxon>
        <taxon>Asterozoa</taxon>
        <taxon>Asteroidea</taxon>
        <taxon>Valvatacea</taxon>
        <taxon>Valvatida</taxon>
        <taxon>Asterinidae</taxon>
        <taxon>Patiria</taxon>
    </lineage>
</organism>
<dbReference type="Proteomes" id="UP000887568">
    <property type="component" value="Unplaced"/>
</dbReference>
<accession>A0A913ZEE8</accession>
<evidence type="ECO:0000256" key="2">
    <source>
        <dbReference type="SAM" id="MobiDB-lite"/>
    </source>
</evidence>
<evidence type="ECO:0000313" key="4">
    <source>
        <dbReference type="Proteomes" id="UP000887568"/>
    </source>
</evidence>
<dbReference type="OrthoDB" id="10036177at2759"/>
<dbReference type="EnsemblMetazoa" id="XM_038194240.1">
    <property type="protein sequence ID" value="XP_038050168.1"/>
    <property type="gene ID" value="LOC119723536"/>
</dbReference>
<dbReference type="GO" id="GO:0004865">
    <property type="term" value="F:protein serine/threonine phosphatase inhibitor activity"/>
    <property type="evidence" value="ECO:0007669"/>
    <property type="project" value="InterPro"/>
</dbReference>
<dbReference type="RefSeq" id="XP_038050168.1">
    <property type="nucleotide sequence ID" value="XM_038194240.1"/>
</dbReference>
<dbReference type="PANTHER" id="PTHR22227:SF6">
    <property type="entry name" value="FAMILY WITH SEQUENCE SIMILARITY 122B ISOFORM X1"/>
    <property type="match status" value="1"/>
</dbReference>
<proteinExistence type="inferred from homology"/>
<sequence>MYTMGDKDSICSHDESADEGQMEIERVLSPNGDSHARPDDSRETGILRRSNSAPMFDGPTMSDESPVFQPIRERQRVRRFSANLSGNGKAANASTPVRIPSRIRQIQQEESLDVRSREAEHEREVQSAFQISHSCDEMKLGESIKALRSDGKTSFSEPLRILTSSLPVPSTPSPNRDRTPGKQCFSPSMQISMRSNSLTPSPIPSPTRQTSRRSMSPVLKPSLLNLKRKYDSDSDATPPKRQLLCSPSHNSSNQSLCSLSSDDASPPQRNIPDPSASLAIPVSTSGSVFAFAMSDTHL</sequence>
<feature type="compositionally biased region" description="Polar residues" evidence="2">
    <location>
        <begin position="185"/>
        <end position="214"/>
    </location>
</feature>
<evidence type="ECO:0000313" key="3">
    <source>
        <dbReference type="EnsemblMetazoa" id="XP_038050167.1"/>
    </source>
</evidence>
<feature type="region of interest" description="Disordered" evidence="2">
    <location>
        <begin position="158"/>
        <end position="278"/>
    </location>
</feature>
<keyword evidence="4" id="KW-1185">Reference proteome</keyword>
<feature type="compositionally biased region" description="Basic and acidic residues" evidence="2">
    <location>
        <begin position="34"/>
        <end position="46"/>
    </location>
</feature>
<dbReference type="PANTHER" id="PTHR22227">
    <property type="entry name" value="FAMILY WITH SEQUENCE SIMILARITY 122B ISOFORM X1"/>
    <property type="match status" value="1"/>
</dbReference>
<feature type="compositionally biased region" description="Basic and acidic residues" evidence="2">
    <location>
        <begin position="112"/>
        <end position="125"/>
    </location>
</feature>
<dbReference type="InterPro" id="IPR026716">
    <property type="entry name" value="PBIR1/2/3"/>
</dbReference>
<protein>
    <submittedName>
        <fullName evidence="3">Uncharacterized protein</fullName>
    </submittedName>
</protein>
<evidence type="ECO:0000256" key="1">
    <source>
        <dbReference type="ARBA" id="ARBA00006725"/>
    </source>
</evidence>
<dbReference type="GeneID" id="119723536"/>
<feature type="compositionally biased region" description="Low complexity" evidence="2">
    <location>
        <begin position="244"/>
        <end position="261"/>
    </location>
</feature>
<dbReference type="RefSeq" id="XP_038050167.1">
    <property type="nucleotide sequence ID" value="XM_038194239.1"/>
</dbReference>